<dbReference type="STRING" id="217511.GCA_001463845_01998"/>
<evidence type="ECO:0000313" key="3">
    <source>
        <dbReference type="Proteomes" id="UP000004310"/>
    </source>
</evidence>
<dbReference type="HOGENOM" id="CLU_179416_2_1_5"/>
<dbReference type="RefSeq" id="WP_007068832.1">
    <property type="nucleotide sequence ID" value="NZ_DS022272.1"/>
</dbReference>
<comment type="caution">
    <text evidence="2">The sequence shown here is derived from an EMBL/GenBank/DDBJ whole genome shotgun (WGS) entry which is preliminary data.</text>
</comment>
<evidence type="ECO:0000313" key="2">
    <source>
        <dbReference type="EMBL" id="EAU40924.1"/>
    </source>
</evidence>
<dbReference type="EMBL" id="AATP01000005">
    <property type="protein sequence ID" value="EAU40924.1"/>
    <property type="molecule type" value="Genomic_DNA"/>
</dbReference>
<protein>
    <recommendedName>
        <fullName evidence="4">DUF2065 domain-containing protein</fullName>
    </recommendedName>
</protein>
<proteinExistence type="predicted"/>
<dbReference type="PANTHER" id="PTHR38602:SF1">
    <property type="entry name" value="INNER MEMBRANE PROTEIN"/>
    <property type="match status" value="1"/>
</dbReference>
<reference evidence="2 3" key="1">
    <citation type="journal article" date="2010" name="J. Bacteriol.">
        <title>Genome sequence of Fulvimarina pelagi HTCC2506T, a Mn(II)-oxidizing alphaproteobacterium possessing an aerobic anoxygenic photosynthetic gene cluster and Xanthorhodopsin.</title>
        <authorList>
            <person name="Kang I."/>
            <person name="Oh H.M."/>
            <person name="Lim S.I."/>
            <person name="Ferriera S."/>
            <person name="Giovannoni S.J."/>
            <person name="Cho J.C."/>
        </authorList>
    </citation>
    <scope>NUCLEOTIDE SEQUENCE [LARGE SCALE GENOMIC DNA]</scope>
    <source>
        <strain evidence="2 3">HTCC2506</strain>
    </source>
</reference>
<dbReference type="eggNOG" id="COG3242">
    <property type="taxonomic scope" value="Bacteria"/>
</dbReference>
<gene>
    <name evidence="2" type="ORF">FP2506_18589</name>
</gene>
<dbReference type="PANTHER" id="PTHR38602">
    <property type="entry name" value="INNER MEMBRANE PROTEIN-RELATED"/>
    <property type="match status" value="1"/>
</dbReference>
<evidence type="ECO:0008006" key="4">
    <source>
        <dbReference type="Google" id="ProtNLM"/>
    </source>
</evidence>
<dbReference type="Proteomes" id="UP000004310">
    <property type="component" value="Unassembled WGS sequence"/>
</dbReference>
<keyword evidence="1" id="KW-0812">Transmembrane</keyword>
<dbReference type="InterPro" id="IPR019201">
    <property type="entry name" value="DUF2065"/>
</dbReference>
<dbReference type="Pfam" id="PF09838">
    <property type="entry name" value="DUF2065"/>
    <property type="match status" value="1"/>
</dbReference>
<keyword evidence="1" id="KW-0472">Membrane</keyword>
<organism evidence="2 3">
    <name type="scientific">Fulvimarina pelagi HTCC2506</name>
    <dbReference type="NCBI Taxonomy" id="314231"/>
    <lineage>
        <taxon>Bacteria</taxon>
        <taxon>Pseudomonadati</taxon>
        <taxon>Pseudomonadota</taxon>
        <taxon>Alphaproteobacteria</taxon>
        <taxon>Hyphomicrobiales</taxon>
        <taxon>Aurantimonadaceae</taxon>
        <taxon>Fulvimarina</taxon>
    </lineage>
</organism>
<accession>Q0G0R5</accession>
<name>Q0G0R5_9HYPH</name>
<feature type="transmembrane region" description="Helical" evidence="1">
    <location>
        <begin position="39"/>
        <end position="59"/>
    </location>
</feature>
<keyword evidence="1" id="KW-1133">Transmembrane helix</keyword>
<keyword evidence="3" id="KW-1185">Reference proteome</keyword>
<evidence type="ECO:0000256" key="1">
    <source>
        <dbReference type="SAM" id="Phobius"/>
    </source>
</evidence>
<sequence length="61" mass="6534">MTDFLTALGLLLVIEGVVYAAFPSLVKRLAAEASQSHEQSLRIGGLVAAVIGFGIIWLLRH</sequence>
<dbReference type="AlphaFoldDB" id="Q0G0R5"/>